<keyword evidence="5 9" id="KW-0812">Transmembrane</keyword>
<gene>
    <name evidence="10" type="ORF">SI8410_07010498</name>
</gene>
<keyword evidence="9" id="KW-0406">Ion transport</keyword>
<sequence length="242" mass="25181">MGQESAGTRGPWSGDRVRSIVYAGLDSIVTSFSLISSISGGRLSSGDVVVLGLANLVADGIAMGFGDFVSSSTERDMVRKARAVLQQGLRRHIRPQLTDLLHAYQALGMATADATTVVSVLAKYEGILVDEKMSLERGMLPPRQMEAPWKSGLVTFLSFVGFGSAPLLAFGLLLPFAVPPAARFLAACLLAGAALSLLGAAKARLSGQSLPLSVAATLFNGALASASAYTIGSLLSNLLRLE</sequence>
<reference evidence="10" key="1">
    <citation type="submission" date="2020-02" db="EMBL/GenBank/DDBJ databases">
        <authorList>
            <person name="Scholz U."/>
            <person name="Mascher M."/>
            <person name="Fiebig A."/>
        </authorList>
    </citation>
    <scope>NUCLEOTIDE SEQUENCE</scope>
</reference>
<keyword evidence="7 9" id="KW-0472">Membrane</keyword>
<dbReference type="EMBL" id="LR746270">
    <property type="protein sequence ID" value="CAA7399828.1"/>
    <property type="molecule type" value="Genomic_DNA"/>
</dbReference>
<dbReference type="OrthoDB" id="73465at2759"/>
<evidence type="ECO:0000313" key="10">
    <source>
        <dbReference type="EMBL" id="CAA7399828.1"/>
    </source>
</evidence>
<keyword evidence="9" id="KW-0813">Transport</keyword>
<dbReference type="GO" id="GO:0005381">
    <property type="term" value="F:iron ion transmembrane transporter activity"/>
    <property type="evidence" value="ECO:0007669"/>
    <property type="project" value="UniProtKB-UniRule"/>
</dbReference>
<name>A0A7I8KRX7_SPIIN</name>
<evidence type="ECO:0000256" key="8">
    <source>
        <dbReference type="ARBA" id="ARBA00044464"/>
    </source>
</evidence>
<feature type="transmembrane region" description="Helical" evidence="9">
    <location>
        <begin position="180"/>
        <end position="200"/>
    </location>
</feature>
<dbReference type="GO" id="GO:0005774">
    <property type="term" value="C:vacuolar membrane"/>
    <property type="evidence" value="ECO:0007669"/>
    <property type="project" value="UniProtKB-SubCell"/>
</dbReference>
<feature type="transmembrane region" description="Helical" evidence="9">
    <location>
        <begin position="153"/>
        <end position="174"/>
    </location>
</feature>
<evidence type="ECO:0000256" key="9">
    <source>
        <dbReference type="RuleBase" id="RU369115"/>
    </source>
</evidence>
<evidence type="ECO:0000313" key="11">
    <source>
        <dbReference type="Proteomes" id="UP000663760"/>
    </source>
</evidence>
<comment type="catalytic activity">
    <reaction evidence="8">
        <text>Fe(2+)(in) = Fe(2+)(out)</text>
        <dbReference type="Rhea" id="RHEA:28486"/>
        <dbReference type="ChEBI" id="CHEBI:29033"/>
    </reaction>
    <physiologicalReaction direction="left-to-right" evidence="8">
        <dbReference type="Rhea" id="RHEA:28487"/>
    </physiologicalReaction>
</comment>
<keyword evidence="6 9" id="KW-1133">Transmembrane helix</keyword>
<dbReference type="InterPro" id="IPR008217">
    <property type="entry name" value="Ccc1_fam"/>
</dbReference>
<dbReference type="GO" id="GO:0005384">
    <property type="term" value="F:manganese ion transmembrane transporter activity"/>
    <property type="evidence" value="ECO:0007669"/>
    <property type="project" value="InterPro"/>
</dbReference>
<accession>A0A7I8KRX7</accession>
<proteinExistence type="inferred from homology"/>
<comment type="similarity">
    <text evidence="2 9">Belongs to the CCC1 family.</text>
</comment>
<evidence type="ECO:0000256" key="1">
    <source>
        <dbReference type="ARBA" id="ARBA00004128"/>
    </source>
</evidence>
<evidence type="ECO:0000256" key="2">
    <source>
        <dbReference type="ARBA" id="ARBA00007049"/>
    </source>
</evidence>
<feature type="transmembrane region" description="Helical" evidence="9">
    <location>
        <begin position="212"/>
        <end position="232"/>
    </location>
</feature>
<evidence type="ECO:0000256" key="7">
    <source>
        <dbReference type="ARBA" id="ARBA00023136"/>
    </source>
</evidence>
<dbReference type="Pfam" id="PF01988">
    <property type="entry name" value="VIT1"/>
    <property type="match status" value="1"/>
</dbReference>
<evidence type="ECO:0000256" key="4">
    <source>
        <dbReference type="ARBA" id="ARBA00022554"/>
    </source>
</evidence>
<keyword evidence="4 9" id="KW-0926">Vacuole</keyword>
<comment type="function">
    <text evidence="9">Vacuolar Fe(2+) uptake transporter.</text>
</comment>
<dbReference type="Proteomes" id="UP000663760">
    <property type="component" value="Chromosome 7"/>
</dbReference>
<feature type="transmembrane region" description="Helical" evidence="9">
    <location>
        <begin position="50"/>
        <end position="70"/>
    </location>
</feature>
<keyword evidence="11" id="KW-1185">Reference proteome</keyword>
<keyword evidence="3" id="KW-0410">Iron transport</keyword>
<evidence type="ECO:0000256" key="3">
    <source>
        <dbReference type="ARBA" id="ARBA00022496"/>
    </source>
</evidence>
<comment type="subcellular location">
    <subcellularLocation>
        <location evidence="1 9">Vacuole membrane</location>
        <topology evidence="1 9">Multi-pass membrane protein</topology>
    </subcellularLocation>
</comment>
<evidence type="ECO:0000256" key="6">
    <source>
        <dbReference type="ARBA" id="ARBA00022989"/>
    </source>
</evidence>
<protein>
    <recommendedName>
        <fullName evidence="9">Vacuolar iron transporter</fullName>
    </recommendedName>
</protein>
<keyword evidence="3" id="KW-0408">Iron</keyword>
<organism evidence="10 11">
    <name type="scientific">Spirodela intermedia</name>
    <name type="common">Intermediate duckweed</name>
    <dbReference type="NCBI Taxonomy" id="51605"/>
    <lineage>
        <taxon>Eukaryota</taxon>
        <taxon>Viridiplantae</taxon>
        <taxon>Streptophyta</taxon>
        <taxon>Embryophyta</taxon>
        <taxon>Tracheophyta</taxon>
        <taxon>Spermatophyta</taxon>
        <taxon>Magnoliopsida</taxon>
        <taxon>Liliopsida</taxon>
        <taxon>Araceae</taxon>
        <taxon>Lemnoideae</taxon>
        <taxon>Spirodela</taxon>
    </lineage>
</organism>
<evidence type="ECO:0000256" key="5">
    <source>
        <dbReference type="ARBA" id="ARBA00022692"/>
    </source>
</evidence>
<dbReference type="GO" id="GO:0030026">
    <property type="term" value="P:intracellular manganese ion homeostasis"/>
    <property type="evidence" value="ECO:0007669"/>
    <property type="project" value="InterPro"/>
</dbReference>
<dbReference type="AlphaFoldDB" id="A0A7I8KRX7"/>
<dbReference type="GO" id="GO:0140315">
    <property type="term" value="F:iron ion sequestering activity"/>
    <property type="evidence" value="ECO:0007669"/>
    <property type="project" value="UniProtKB-UniRule"/>
</dbReference>
<feature type="transmembrane region" description="Helical" evidence="9">
    <location>
        <begin position="20"/>
        <end position="38"/>
    </location>
</feature>
<dbReference type="PANTHER" id="PTHR31851">
    <property type="entry name" value="FE(2+)/MN(2+) TRANSPORTER PCL1"/>
    <property type="match status" value="1"/>
</dbReference>